<keyword evidence="4" id="KW-1133">Transmembrane helix</keyword>
<evidence type="ECO:0000259" key="5">
    <source>
        <dbReference type="PROSITE" id="PS50111"/>
    </source>
</evidence>
<keyword evidence="7" id="KW-1185">Reference proteome</keyword>
<feature type="domain" description="Methyl-accepting transducer" evidence="5">
    <location>
        <begin position="256"/>
        <end position="478"/>
    </location>
</feature>
<keyword evidence="3" id="KW-0175">Coiled coil</keyword>
<dbReference type="Pfam" id="PF00015">
    <property type="entry name" value="MCPsignal"/>
    <property type="match status" value="1"/>
</dbReference>
<feature type="transmembrane region" description="Helical" evidence="4">
    <location>
        <begin position="76"/>
        <end position="96"/>
    </location>
</feature>
<comment type="caution">
    <text evidence="6">The sequence shown here is derived from an EMBL/GenBank/DDBJ whole genome shotgun (WGS) entry which is preliminary data.</text>
</comment>
<dbReference type="PANTHER" id="PTHR32089">
    <property type="entry name" value="METHYL-ACCEPTING CHEMOTAXIS PROTEIN MCPB"/>
    <property type="match status" value="1"/>
</dbReference>
<organism evidence="6 7">
    <name type="scientific">Spirochaeta isovalerica</name>
    <dbReference type="NCBI Taxonomy" id="150"/>
    <lineage>
        <taxon>Bacteria</taxon>
        <taxon>Pseudomonadati</taxon>
        <taxon>Spirochaetota</taxon>
        <taxon>Spirochaetia</taxon>
        <taxon>Spirochaetales</taxon>
        <taxon>Spirochaetaceae</taxon>
        <taxon>Spirochaeta</taxon>
    </lineage>
</organism>
<reference evidence="6 7" key="1">
    <citation type="submission" date="2020-08" db="EMBL/GenBank/DDBJ databases">
        <title>Genomic Encyclopedia of Type Strains, Phase IV (KMG-IV): sequencing the most valuable type-strain genomes for metagenomic binning, comparative biology and taxonomic classification.</title>
        <authorList>
            <person name="Goeker M."/>
        </authorList>
    </citation>
    <scope>NUCLEOTIDE SEQUENCE [LARGE SCALE GENOMIC DNA]</scope>
    <source>
        <strain evidence="6 7">DSM 2461</strain>
    </source>
</reference>
<evidence type="ECO:0000313" key="7">
    <source>
        <dbReference type="Proteomes" id="UP000587760"/>
    </source>
</evidence>
<feature type="transmembrane region" description="Helical" evidence="4">
    <location>
        <begin position="102"/>
        <end position="121"/>
    </location>
</feature>
<dbReference type="SUPFAM" id="SSF58104">
    <property type="entry name" value="Methyl-accepting chemotaxis protein (MCP) signaling domain"/>
    <property type="match status" value="1"/>
</dbReference>
<dbReference type="PROSITE" id="PS50111">
    <property type="entry name" value="CHEMOTAXIS_TRANSDUC_2"/>
    <property type="match status" value="1"/>
</dbReference>
<dbReference type="Gene3D" id="1.10.287.950">
    <property type="entry name" value="Methyl-accepting chemotaxis protein"/>
    <property type="match status" value="1"/>
</dbReference>
<dbReference type="GO" id="GO:0007165">
    <property type="term" value="P:signal transduction"/>
    <property type="evidence" value="ECO:0007669"/>
    <property type="project" value="UniProtKB-KW"/>
</dbReference>
<dbReference type="RefSeq" id="WP_184746920.1">
    <property type="nucleotide sequence ID" value="NZ_JACHGJ010000004.1"/>
</dbReference>
<dbReference type="InterPro" id="IPR004089">
    <property type="entry name" value="MCPsignal_dom"/>
</dbReference>
<dbReference type="GO" id="GO:0016020">
    <property type="term" value="C:membrane"/>
    <property type="evidence" value="ECO:0007669"/>
    <property type="project" value="InterPro"/>
</dbReference>
<evidence type="ECO:0000256" key="4">
    <source>
        <dbReference type="SAM" id="Phobius"/>
    </source>
</evidence>
<gene>
    <name evidence="6" type="ORF">HNR50_002322</name>
</gene>
<accession>A0A841RCQ7</accession>
<dbReference type="EMBL" id="JACHGJ010000004">
    <property type="protein sequence ID" value="MBB6480649.1"/>
    <property type="molecule type" value="Genomic_DNA"/>
</dbReference>
<evidence type="ECO:0000256" key="1">
    <source>
        <dbReference type="ARBA" id="ARBA00023224"/>
    </source>
</evidence>
<dbReference type="PANTHER" id="PTHR32089:SF112">
    <property type="entry name" value="LYSOZYME-LIKE PROTEIN-RELATED"/>
    <property type="match status" value="1"/>
</dbReference>
<sequence length="538" mass="58352">MKILQSIDSVYSESSVKKKFIAKSMFWVCFTVSPIFIYGFIVNILEKDIFAALIEGCFALLLITGIPMIFKRKIDFLATSFVYAALVVGLVAGVLTKEASLYSSYIAFAFLIPSLVSLGFLGQSVIQSLIASSLAILAILYSYFFKALPLAKTLEASAENSAATLLMVPLLMSIIVSILTTMIVYSTESIIEKLSESEEESSKRLTGMKAFFQSLKETISVGESLNGSARNSLEHTETITGNLETMEKAVENLKSQIESTQNIHETIDRAGQVVLEGSQTQSSAVEQSASAVEEMASSIVQMSKTAESRRELIEELVETEKEVSGQIKAGQKSFDKVKQSAGEMLNVVSVISDIAERTNLLAMNAAIEAAHAGASGRGFAVVAQEIRKLAEEAGNNSQKIKEIIEGSIKGIDQAVSMNSKVGSEFHSVSEKVREIDNALSEIINGFSELASGTREITHAVENLTEINSSVQTSVSEVTDQLSKGRSSVDEISRATEGIISSMNHIAGDSRNIRSEAENIYKIGQDNIKHIRLLEEKLS</sequence>
<feature type="transmembrane region" description="Helical" evidence="4">
    <location>
        <begin position="20"/>
        <end position="43"/>
    </location>
</feature>
<name>A0A841RCQ7_9SPIO</name>
<dbReference type="SMART" id="SM00283">
    <property type="entry name" value="MA"/>
    <property type="match status" value="1"/>
</dbReference>
<keyword evidence="1 2" id="KW-0807">Transducer</keyword>
<protein>
    <submittedName>
        <fullName evidence="6">Methyl-accepting chemotaxis protein</fullName>
    </submittedName>
</protein>
<feature type="coiled-coil region" evidence="3">
    <location>
        <begin position="236"/>
        <end position="263"/>
    </location>
</feature>
<proteinExistence type="predicted"/>
<dbReference type="AlphaFoldDB" id="A0A841RCQ7"/>
<feature type="transmembrane region" description="Helical" evidence="4">
    <location>
        <begin position="128"/>
        <end position="145"/>
    </location>
</feature>
<evidence type="ECO:0000256" key="2">
    <source>
        <dbReference type="PROSITE-ProRule" id="PRU00284"/>
    </source>
</evidence>
<evidence type="ECO:0000256" key="3">
    <source>
        <dbReference type="SAM" id="Coils"/>
    </source>
</evidence>
<feature type="transmembrane region" description="Helical" evidence="4">
    <location>
        <begin position="49"/>
        <end position="69"/>
    </location>
</feature>
<evidence type="ECO:0000313" key="6">
    <source>
        <dbReference type="EMBL" id="MBB6480649.1"/>
    </source>
</evidence>
<keyword evidence="4" id="KW-0472">Membrane</keyword>
<keyword evidence="4" id="KW-0812">Transmembrane</keyword>
<feature type="transmembrane region" description="Helical" evidence="4">
    <location>
        <begin position="165"/>
        <end position="185"/>
    </location>
</feature>
<dbReference type="Proteomes" id="UP000587760">
    <property type="component" value="Unassembled WGS sequence"/>
</dbReference>